<dbReference type="AlphaFoldDB" id="A0A4R2KTU0"/>
<sequence length="105" mass="11384">MNVRTLIIRFGIGTLVAGMLGINSIAASATDRPLSKETTAVVATSSTSVSADITASREPFVPDRGEQDRRDADRANGELQLADDMARKLEDQLERRLASQLNRVI</sequence>
<keyword evidence="2" id="KW-0812">Transmembrane</keyword>
<name>A0A4R2KTU0_9GAMM</name>
<proteinExistence type="predicted"/>
<accession>A0A4R2KTU0</accession>
<reference evidence="3 4" key="1">
    <citation type="submission" date="2019-03" db="EMBL/GenBank/DDBJ databases">
        <title>Genomic Encyclopedia of Type Strains, Phase IV (KMG-IV): sequencing the most valuable type-strain genomes for metagenomic binning, comparative biology and taxonomic classification.</title>
        <authorList>
            <person name="Goeker M."/>
        </authorList>
    </citation>
    <scope>NUCLEOTIDE SEQUENCE [LARGE SCALE GENOMIC DNA]</scope>
    <source>
        <strain evidence="3 4">DSM 23344</strain>
    </source>
</reference>
<evidence type="ECO:0000313" key="3">
    <source>
        <dbReference type="EMBL" id="TCO74509.1"/>
    </source>
</evidence>
<protein>
    <submittedName>
        <fullName evidence="3">Uncharacterized protein</fullName>
    </submittedName>
</protein>
<keyword evidence="2" id="KW-1133">Transmembrane helix</keyword>
<feature type="transmembrane region" description="Helical" evidence="2">
    <location>
        <begin position="6"/>
        <end position="26"/>
    </location>
</feature>
<keyword evidence="2" id="KW-0472">Membrane</keyword>
<evidence type="ECO:0000256" key="1">
    <source>
        <dbReference type="SAM" id="MobiDB-lite"/>
    </source>
</evidence>
<feature type="compositionally biased region" description="Basic and acidic residues" evidence="1">
    <location>
        <begin position="60"/>
        <end position="76"/>
    </location>
</feature>
<evidence type="ECO:0000313" key="4">
    <source>
        <dbReference type="Proteomes" id="UP000294980"/>
    </source>
</evidence>
<evidence type="ECO:0000256" key="2">
    <source>
        <dbReference type="SAM" id="Phobius"/>
    </source>
</evidence>
<gene>
    <name evidence="3" type="ORF">EV688_11363</name>
</gene>
<keyword evidence="4" id="KW-1185">Reference proteome</keyword>
<feature type="region of interest" description="Disordered" evidence="1">
    <location>
        <begin position="53"/>
        <end position="79"/>
    </location>
</feature>
<dbReference type="EMBL" id="SLWX01000013">
    <property type="protein sequence ID" value="TCO74509.1"/>
    <property type="molecule type" value="Genomic_DNA"/>
</dbReference>
<dbReference type="Proteomes" id="UP000294980">
    <property type="component" value="Unassembled WGS sequence"/>
</dbReference>
<organism evidence="3 4">
    <name type="scientific">Chromatocurvus halotolerans</name>
    <dbReference type="NCBI Taxonomy" id="1132028"/>
    <lineage>
        <taxon>Bacteria</taxon>
        <taxon>Pseudomonadati</taxon>
        <taxon>Pseudomonadota</taxon>
        <taxon>Gammaproteobacteria</taxon>
        <taxon>Cellvibrionales</taxon>
        <taxon>Halieaceae</taxon>
        <taxon>Chromatocurvus</taxon>
    </lineage>
</organism>
<dbReference type="RefSeq" id="WP_117318967.1">
    <property type="nucleotide sequence ID" value="NZ_QQSW01000017.1"/>
</dbReference>
<comment type="caution">
    <text evidence="3">The sequence shown here is derived from an EMBL/GenBank/DDBJ whole genome shotgun (WGS) entry which is preliminary data.</text>
</comment>